<evidence type="ECO:0000256" key="2">
    <source>
        <dbReference type="ARBA" id="ARBA00007868"/>
    </source>
</evidence>
<evidence type="ECO:0000256" key="11">
    <source>
        <dbReference type="NCBIfam" id="TIGR00215"/>
    </source>
</evidence>
<organism evidence="12 13">
    <name type="scientific">Rhizobium oryzicola</name>
    <dbReference type="NCBI Taxonomy" id="1232668"/>
    <lineage>
        <taxon>Bacteria</taxon>
        <taxon>Pseudomonadati</taxon>
        <taxon>Pseudomonadota</taxon>
        <taxon>Alphaproteobacteria</taxon>
        <taxon>Hyphomicrobiales</taxon>
        <taxon>Rhizobiaceae</taxon>
        <taxon>Rhizobium/Agrobacterium group</taxon>
        <taxon>Rhizobium</taxon>
    </lineage>
</organism>
<evidence type="ECO:0000256" key="7">
    <source>
        <dbReference type="ARBA" id="ARBA00022676"/>
    </source>
</evidence>
<evidence type="ECO:0000256" key="8">
    <source>
        <dbReference type="ARBA" id="ARBA00022679"/>
    </source>
</evidence>
<accession>A0ABT8SZK9</accession>
<reference evidence="12" key="2">
    <citation type="submission" date="2023-07" db="EMBL/GenBank/DDBJ databases">
        <authorList>
            <person name="Sun H."/>
        </authorList>
    </citation>
    <scope>NUCLEOTIDE SEQUENCE</scope>
    <source>
        <strain evidence="12">05753</strain>
    </source>
</reference>
<evidence type="ECO:0000256" key="3">
    <source>
        <dbReference type="ARBA" id="ARBA00012687"/>
    </source>
</evidence>
<reference evidence="12" key="1">
    <citation type="journal article" date="2015" name="Int. J. Syst. Evol. Microbiol.">
        <title>Rhizobium oryzicola sp. nov., potential plant-growth-promoting endophytic bacteria isolated from rice roots.</title>
        <authorList>
            <person name="Zhang X.X."/>
            <person name="Gao J.S."/>
            <person name="Cao Y.H."/>
            <person name="Sheirdil R.A."/>
            <person name="Wang X.C."/>
            <person name="Zhang L."/>
        </authorList>
    </citation>
    <scope>NUCLEOTIDE SEQUENCE</scope>
    <source>
        <strain evidence="12">05753</strain>
    </source>
</reference>
<dbReference type="GO" id="GO:0008915">
    <property type="term" value="F:lipid-A-disaccharide synthase activity"/>
    <property type="evidence" value="ECO:0007669"/>
    <property type="project" value="UniProtKB-EC"/>
</dbReference>
<evidence type="ECO:0000256" key="6">
    <source>
        <dbReference type="ARBA" id="ARBA00022556"/>
    </source>
</evidence>
<evidence type="ECO:0000256" key="9">
    <source>
        <dbReference type="ARBA" id="ARBA00023098"/>
    </source>
</evidence>
<evidence type="ECO:0000256" key="5">
    <source>
        <dbReference type="ARBA" id="ARBA00022516"/>
    </source>
</evidence>
<comment type="function">
    <text evidence="1">Condensation of UDP-2,3-diacylglucosamine and 2,3-diacylglucosamine-1-phosphate to form lipid A disaccharide, a precursor of lipid A, a phosphorylated glycolipid that anchors the lipopolysaccharide to the outer membrane of the cell.</text>
</comment>
<keyword evidence="8 12" id="KW-0808">Transferase</keyword>
<dbReference type="EC" id="2.4.1.182" evidence="3 11"/>
<dbReference type="NCBIfam" id="TIGR00215">
    <property type="entry name" value="lpxB"/>
    <property type="match status" value="1"/>
</dbReference>
<keyword evidence="9" id="KW-0443">Lipid metabolism</keyword>
<comment type="caution">
    <text evidence="12">The sequence shown here is derived from an EMBL/GenBank/DDBJ whole genome shotgun (WGS) entry which is preliminary data.</text>
</comment>
<evidence type="ECO:0000256" key="4">
    <source>
        <dbReference type="ARBA" id="ARBA00020902"/>
    </source>
</evidence>
<dbReference type="RefSeq" id="WP_302078168.1">
    <property type="nucleotide sequence ID" value="NZ_JAUKWQ010000005.1"/>
</dbReference>
<dbReference type="Proteomes" id="UP001169006">
    <property type="component" value="Unassembled WGS sequence"/>
</dbReference>
<keyword evidence="7 12" id="KW-0328">Glycosyltransferase</keyword>
<evidence type="ECO:0000313" key="13">
    <source>
        <dbReference type="Proteomes" id="UP001169006"/>
    </source>
</evidence>
<protein>
    <recommendedName>
        <fullName evidence="4 11">Lipid-A-disaccharide synthase</fullName>
        <ecNumber evidence="3 11">2.4.1.182</ecNumber>
    </recommendedName>
</protein>
<dbReference type="PANTHER" id="PTHR30372">
    <property type="entry name" value="LIPID-A-DISACCHARIDE SYNTHASE"/>
    <property type="match status" value="1"/>
</dbReference>
<dbReference type="EMBL" id="JAUKWQ010000005">
    <property type="protein sequence ID" value="MDO1583920.1"/>
    <property type="molecule type" value="Genomic_DNA"/>
</dbReference>
<comment type="catalytic activity">
    <reaction evidence="10">
        <text>a lipid X + a UDP-2-N,3-O-bis[(3R)-3-hydroxyacyl]-alpha-D-glucosamine = a lipid A disaccharide + UDP + H(+)</text>
        <dbReference type="Rhea" id="RHEA:67828"/>
        <dbReference type="ChEBI" id="CHEBI:15378"/>
        <dbReference type="ChEBI" id="CHEBI:58223"/>
        <dbReference type="ChEBI" id="CHEBI:137748"/>
        <dbReference type="ChEBI" id="CHEBI:176338"/>
        <dbReference type="ChEBI" id="CHEBI:176343"/>
        <dbReference type="EC" id="2.4.1.182"/>
    </reaction>
</comment>
<dbReference type="InterPro" id="IPR003835">
    <property type="entry name" value="Glyco_trans_19"/>
</dbReference>
<name>A0ABT8SZK9_9HYPH</name>
<keyword evidence="5" id="KW-0444">Lipid biosynthesis</keyword>
<evidence type="ECO:0000313" key="12">
    <source>
        <dbReference type="EMBL" id="MDO1583920.1"/>
    </source>
</evidence>
<keyword evidence="13" id="KW-1185">Reference proteome</keyword>
<comment type="similarity">
    <text evidence="2">Belongs to the LpxB family.</text>
</comment>
<dbReference type="Pfam" id="PF02684">
    <property type="entry name" value="LpxB"/>
    <property type="match status" value="1"/>
</dbReference>
<gene>
    <name evidence="12" type="primary">lpxB</name>
    <name evidence="12" type="ORF">Q2T52_17700</name>
</gene>
<dbReference type="SUPFAM" id="SSF53756">
    <property type="entry name" value="UDP-Glycosyltransferase/glycogen phosphorylase"/>
    <property type="match status" value="1"/>
</dbReference>
<proteinExistence type="inferred from homology"/>
<sequence>MARSLKIAVVAGEVSGDLLGGNLIAALRASYPGPIELIGVGGDALQAQGLMSLFDFSELSIMGLTQILKRLPQLFARIRQTVAAIIDAKPDLLLIIDSPDFTHRVAKRVRQALPDLPVVDYVCPSVWAWKEYRATQMLGFVDQVLALLPFEPDAMRRLGGPRTDFVGHRLTADDDVLSVRQRRTERPLKAPDAQKTILLLPGSRSTEIKALMPVLEQTTLLFTERNGTTEFLLPTVPRQEKLVKELVAEWSIQPRITAATAEKWAAVADADMAIAASGTVTLELALCGVPTVSIYKTDWLMSFLTRHIKVWSASLPNLIADKPVVPEHINELARPGYLCRWAECLSEDSPQRRAMLEGFDLVWQRLATAVPPGEAAAGLVLDLLIRRGIISGEMSSPI</sequence>
<dbReference type="PANTHER" id="PTHR30372:SF4">
    <property type="entry name" value="LIPID-A-DISACCHARIDE SYNTHASE, MITOCHONDRIAL-RELATED"/>
    <property type="match status" value="1"/>
</dbReference>
<keyword evidence="6" id="KW-0441">Lipid A biosynthesis</keyword>
<evidence type="ECO:0000256" key="10">
    <source>
        <dbReference type="ARBA" id="ARBA00048975"/>
    </source>
</evidence>
<evidence type="ECO:0000256" key="1">
    <source>
        <dbReference type="ARBA" id="ARBA00002056"/>
    </source>
</evidence>